<evidence type="ECO:0000313" key="2">
    <source>
        <dbReference type="Proteomes" id="UP001162480"/>
    </source>
</evidence>
<dbReference type="AlphaFoldDB" id="A0AA36FL02"/>
<dbReference type="EMBL" id="OX597841">
    <property type="protein sequence ID" value="CAI9743016.1"/>
    <property type="molecule type" value="Genomic_DNA"/>
</dbReference>
<protein>
    <submittedName>
        <fullName evidence="1">Uncharacterized protein</fullName>
    </submittedName>
</protein>
<proteinExistence type="predicted"/>
<evidence type="ECO:0000313" key="1">
    <source>
        <dbReference type="EMBL" id="CAI9743016.1"/>
    </source>
</evidence>
<keyword evidence="2" id="KW-1185">Reference proteome</keyword>
<accession>A0AA36FL02</accession>
<name>A0AA36FL02_OCTVU</name>
<reference evidence="1" key="1">
    <citation type="submission" date="2023-08" db="EMBL/GenBank/DDBJ databases">
        <authorList>
            <person name="Alioto T."/>
            <person name="Alioto T."/>
            <person name="Gomez Garrido J."/>
        </authorList>
    </citation>
    <scope>NUCLEOTIDE SEQUENCE</scope>
</reference>
<gene>
    <name evidence="1" type="ORF">OCTVUL_1B030834</name>
</gene>
<dbReference type="Proteomes" id="UP001162480">
    <property type="component" value="Chromosome 28"/>
</dbReference>
<sequence length="67" mass="7538">MLNIWSASTIPEETLAIIYTHLAEPAPNVRRTLVDVPRDYVTILVLTLTRTAKCGQIWENATTTQII</sequence>
<organism evidence="1 2">
    <name type="scientific">Octopus vulgaris</name>
    <name type="common">Common octopus</name>
    <dbReference type="NCBI Taxonomy" id="6645"/>
    <lineage>
        <taxon>Eukaryota</taxon>
        <taxon>Metazoa</taxon>
        <taxon>Spiralia</taxon>
        <taxon>Lophotrochozoa</taxon>
        <taxon>Mollusca</taxon>
        <taxon>Cephalopoda</taxon>
        <taxon>Coleoidea</taxon>
        <taxon>Octopodiformes</taxon>
        <taxon>Octopoda</taxon>
        <taxon>Incirrata</taxon>
        <taxon>Octopodidae</taxon>
        <taxon>Octopus</taxon>
    </lineage>
</organism>